<evidence type="ECO:0000313" key="2">
    <source>
        <dbReference type="EMBL" id="MCC2253191.1"/>
    </source>
</evidence>
<accession>A0ABS8FT30</accession>
<dbReference type="EMBL" id="JAJEQX010000002">
    <property type="protein sequence ID" value="MCC2253191.1"/>
    <property type="molecule type" value="Genomic_DNA"/>
</dbReference>
<feature type="region of interest" description="Disordered" evidence="1">
    <location>
        <begin position="20"/>
        <end position="41"/>
    </location>
</feature>
<gene>
    <name evidence="2" type="ORF">LKD70_01825</name>
</gene>
<protein>
    <submittedName>
        <fullName evidence="2">DUF2961 domain-containing protein</fullName>
    </submittedName>
</protein>
<organism evidence="2 3">
    <name type="scientific">Ruminococcus turbiniformis</name>
    <dbReference type="NCBI Taxonomy" id="2881258"/>
    <lineage>
        <taxon>Bacteria</taxon>
        <taxon>Bacillati</taxon>
        <taxon>Bacillota</taxon>
        <taxon>Clostridia</taxon>
        <taxon>Eubacteriales</taxon>
        <taxon>Oscillospiraceae</taxon>
        <taxon>Ruminococcus</taxon>
    </lineage>
</organism>
<proteinExistence type="predicted"/>
<evidence type="ECO:0000256" key="1">
    <source>
        <dbReference type="SAM" id="MobiDB-lite"/>
    </source>
</evidence>
<dbReference type="Proteomes" id="UP001198151">
    <property type="component" value="Unassembled WGS sequence"/>
</dbReference>
<dbReference type="RefSeq" id="WP_227706348.1">
    <property type="nucleotide sequence ID" value="NZ_JAJEQX010000002.1"/>
</dbReference>
<dbReference type="InterPro" id="IPR021345">
    <property type="entry name" value="DUF2961"/>
</dbReference>
<evidence type="ECO:0000313" key="3">
    <source>
        <dbReference type="Proteomes" id="UP001198151"/>
    </source>
</evidence>
<dbReference type="Pfam" id="PF11175">
    <property type="entry name" value="DUF2961"/>
    <property type="match status" value="1"/>
</dbReference>
<sequence length="397" mass="45704">MMNYSEFYTFPKNVVTRWASHENPDGEKGAGGKAGNGRKGSPWFRLNKGESHVLAHAENTSGMIRRIWITISEQIPETLRGIRLEMFWDNSDQPAVSVPLGDFFCVGLGKTAVFKNALFTNPEGRSFSTCIPMPFKTGMKITVTNESSVDVRHFYYDIDYTLGDVFSDQMMYFHAYFNRENLTGMKRDFELLPYVEGKGRFLGTNMGVRCNTKLYSDTWWGEGEFKAYIDGDKDYPTICGTGVEDYVGTAWGQDYFYDLYSGCPVYDKVNMELCFYRFHVPDPIYFETDFRAVIQQIGAVDRDDYFHHAQLLYKNLKAGTQVIDTKGETVDFMNIPMLDGRPLLFEREDDWSCCSYFYLDRPKNNLPELMDAKERIGGLKARPGYMGNYPQEMPLFD</sequence>
<feature type="compositionally biased region" description="Basic and acidic residues" evidence="1">
    <location>
        <begin position="20"/>
        <end position="30"/>
    </location>
</feature>
<keyword evidence="3" id="KW-1185">Reference proteome</keyword>
<name>A0ABS8FT30_9FIRM</name>
<reference evidence="2 3" key="1">
    <citation type="submission" date="2021-10" db="EMBL/GenBank/DDBJ databases">
        <title>Anaerobic single-cell dispensing facilitates the cultivation of human gut bacteria.</title>
        <authorList>
            <person name="Afrizal A."/>
        </authorList>
    </citation>
    <scope>NUCLEOTIDE SEQUENCE [LARGE SCALE GENOMIC DNA]</scope>
    <source>
        <strain evidence="2 3">CLA-AA-H200</strain>
    </source>
</reference>
<comment type="caution">
    <text evidence="2">The sequence shown here is derived from an EMBL/GenBank/DDBJ whole genome shotgun (WGS) entry which is preliminary data.</text>
</comment>
<dbReference type="Gene3D" id="2.60.120.1390">
    <property type="match status" value="1"/>
</dbReference>